<gene>
    <name evidence="2" type="ORF">AVEN_25422_1</name>
</gene>
<evidence type="ECO:0000313" key="3">
    <source>
        <dbReference type="Proteomes" id="UP000499080"/>
    </source>
</evidence>
<accession>A0A4Y2UAZ8</accession>
<keyword evidence="3" id="KW-1185">Reference proteome</keyword>
<evidence type="ECO:0000256" key="1">
    <source>
        <dbReference type="SAM" id="MobiDB-lite"/>
    </source>
</evidence>
<feature type="region of interest" description="Disordered" evidence="1">
    <location>
        <begin position="64"/>
        <end position="102"/>
    </location>
</feature>
<name>A0A4Y2UAZ8_ARAVE</name>
<proteinExistence type="predicted"/>
<dbReference type="EMBL" id="BGPR01035396">
    <property type="protein sequence ID" value="GBO10209.1"/>
    <property type="molecule type" value="Genomic_DNA"/>
</dbReference>
<evidence type="ECO:0000313" key="2">
    <source>
        <dbReference type="EMBL" id="GBO10209.1"/>
    </source>
</evidence>
<comment type="caution">
    <text evidence="2">The sequence shown here is derived from an EMBL/GenBank/DDBJ whole genome shotgun (WGS) entry which is preliminary data.</text>
</comment>
<protein>
    <submittedName>
        <fullName evidence="2">Uncharacterized protein</fullName>
    </submittedName>
</protein>
<sequence length="102" mass="11401">MLGHPLFTHFAITKLFMDYVMHTVPLFIDSSTAISCVVIRRFLRMSSSAAEIVALLATTCTCQERARPSPRVRSPTENHEPAQDFQRGSSSPTPYMRADGLE</sequence>
<dbReference type="AlphaFoldDB" id="A0A4Y2UAZ8"/>
<organism evidence="2 3">
    <name type="scientific">Araneus ventricosus</name>
    <name type="common">Orbweaver spider</name>
    <name type="synonym">Epeira ventricosa</name>
    <dbReference type="NCBI Taxonomy" id="182803"/>
    <lineage>
        <taxon>Eukaryota</taxon>
        <taxon>Metazoa</taxon>
        <taxon>Ecdysozoa</taxon>
        <taxon>Arthropoda</taxon>
        <taxon>Chelicerata</taxon>
        <taxon>Arachnida</taxon>
        <taxon>Araneae</taxon>
        <taxon>Araneomorphae</taxon>
        <taxon>Entelegynae</taxon>
        <taxon>Araneoidea</taxon>
        <taxon>Araneidae</taxon>
        <taxon>Araneus</taxon>
    </lineage>
</organism>
<dbReference type="Proteomes" id="UP000499080">
    <property type="component" value="Unassembled WGS sequence"/>
</dbReference>
<reference evidence="2 3" key="1">
    <citation type="journal article" date="2019" name="Sci. Rep.">
        <title>Orb-weaving spider Araneus ventricosus genome elucidates the spidroin gene catalogue.</title>
        <authorList>
            <person name="Kono N."/>
            <person name="Nakamura H."/>
            <person name="Ohtoshi R."/>
            <person name="Moran D.A.P."/>
            <person name="Shinohara A."/>
            <person name="Yoshida Y."/>
            <person name="Fujiwara M."/>
            <person name="Mori M."/>
            <person name="Tomita M."/>
            <person name="Arakawa K."/>
        </authorList>
    </citation>
    <scope>NUCLEOTIDE SEQUENCE [LARGE SCALE GENOMIC DNA]</scope>
</reference>